<reference evidence="2" key="1">
    <citation type="journal article" date="2014" name="Int. J. Syst. Evol. Microbiol.">
        <title>Complete genome sequence of Corynebacterium casei LMG S-19264T (=DSM 44701T), isolated from a smear-ripened cheese.</title>
        <authorList>
            <consortium name="US DOE Joint Genome Institute (JGI-PGF)"/>
            <person name="Walter F."/>
            <person name="Albersmeier A."/>
            <person name="Kalinowski J."/>
            <person name="Ruckert C."/>
        </authorList>
    </citation>
    <scope>NUCLEOTIDE SEQUENCE</scope>
    <source>
        <strain evidence="2">JCM 3276</strain>
    </source>
</reference>
<feature type="transmembrane region" description="Helical" evidence="1">
    <location>
        <begin position="32"/>
        <end position="57"/>
    </location>
</feature>
<keyword evidence="1" id="KW-1133">Transmembrane helix</keyword>
<protein>
    <submittedName>
        <fullName evidence="2">Uncharacterized protein</fullName>
    </submittedName>
</protein>
<organism evidence="2 3">
    <name type="scientific">Actinokineospora fastidiosa</name>
    <dbReference type="NCBI Taxonomy" id="1816"/>
    <lineage>
        <taxon>Bacteria</taxon>
        <taxon>Bacillati</taxon>
        <taxon>Actinomycetota</taxon>
        <taxon>Actinomycetes</taxon>
        <taxon>Pseudonocardiales</taxon>
        <taxon>Pseudonocardiaceae</taxon>
        <taxon>Actinokineospora</taxon>
    </lineage>
</organism>
<dbReference type="RefSeq" id="WP_189209250.1">
    <property type="nucleotide sequence ID" value="NZ_BMRB01000001.1"/>
</dbReference>
<feature type="transmembrane region" description="Helical" evidence="1">
    <location>
        <begin position="226"/>
        <end position="243"/>
    </location>
</feature>
<feature type="transmembrane region" description="Helical" evidence="1">
    <location>
        <begin position="447"/>
        <end position="468"/>
    </location>
</feature>
<feature type="transmembrane region" description="Helical" evidence="1">
    <location>
        <begin position="489"/>
        <end position="511"/>
    </location>
</feature>
<dbReference type="Pfam" id="PF20176">
    <property type="entry name" value="DUF6541"/>
    <property type="match status" value="1"/>
</dbReference>
<feature type="transmembrane region" description="Helical" evidence="1">
    <location>
        <begin position="191"/>
        <end position="214"/>
    </location>
</feature>
<dbReference type="EMBL" id="BMRB01000001">
    <property type="protein sequence ID" value="GGS21086.1"/>
    <property type="molecule type" value="Genomic_DNA"/>
</dbReference>
<feature type="transmembrane region" description="Helical" evidence="1">
    <location>
        <begin position="281"/>
        <end position="297"/>
    </location>
</feature>
<feature type="transmembrane region" description="Helical" evidence="1">
    <location>
        <begin position="102"/>
        <end position="122"/>
    </location>
</feature>
<proteinExistence type="predicted"/>
<accession>A0A918G7L6</accession>
<keyword evidence="1" id="KW-0472">Membrane</keyword>
<feature type="transmembrane region" description="Helical" evidence="1">
    <location>
        <begin position="63"/>
        <end position="81"/>
    </location>
</feature>
<evidence type="ECO:0000313" key="2">
    <source>
        <dbReference type="EMBL" id="GGS21086.1"/>
    </source>
</evidence>
<feature type="transmembrane region" description="Helical" evidence="1">
    <location>
        <begin position="385"/>
        <end position="402"/>
    </location>
</feature>
<feature type="transmembrane region" description="Helical" evidence="1">
    <location>
        <begin position="333"/>
        <end position="352"/>
    </location>
</feature>
<feature type="transmembrane region" description="Helical" evidence="1">
    <location>
        <begin position="249"/>
        <end position="269"/>
    </location>
</feature>
<keyword evidence="3" id="KW-1185">Reference proteome</keyword>
<feature type="transmembrane region" description="Helical" evidence="1">
    <location>
        <begin position="6"/>
        <end position="25"/>
    </location>
</feature>
<comment type="caution">
    <text evidence="2">The sequence shown here is derived from an EMBL/GenBank/DDBJ whole genome shotgun (WGS) entry which is preliminary data.</text>
</comment>
<dbReference type="AlphaFoldDB" id="A0A918G7L6"/>
<dbReference type="InterPro" id="IPR046671">
    <property type="entry name" value="DUF6541"/>
</dbReference>
<sequence length="666" mass="71737">MSWWQLVPALLLTAAIVFLPGYLILRCWAVTGLVAVGAAAPVSISLVAVTAVVGPFLGLRWNVLHVVVPAVAIAAIGLVLRRATPKALGIHGRIRRSPRSRWTLLAHLGALLIPAALLTRGLTRMIGGPENISQTWDNVFHLNAIRYIIDSGSASSLTVGGMYSGGAKVSAYPAAWHDLVSLVVQVSGVSIPAAVNAVTLVIGALVWPISAIFLTTRVTGTRPVPVLFAGALSAAFGAFPYIILDFGVLYPYFMSLALLPAALALISMVTGVGDRSGTPRWLATLLFIAVTPGIALAHPSTFLTLLLFALPIFVVAVVRYRRILAGRAGQSRYWLLVMLLAAYLGAGIALWLRVRPSSENSGWQPIQRVPQAIGQVLSGGVMQQGASWVVLLFSLVAVGLVMRRQFSQWVLGVYLIAAVLFIVVSAMRKPGLRNFITGVWYNDSYRLASLLPTITVVVCTISATWLFFRTRDALVERRPRLASMRFTRESTPAAAAVAFVVAAIIGVAGQFSSVNYAVGSGAGNYRASDNAPLLSSAEEALLTRVDEHVPESATIIGDPWTGTAFSYAISGRRTLTPHVGDDKMPPDVLMLMNNLNAIGEDPRICELIEKYDSYYVLDFNGRRYMNWPTVYPGMETVETNPHLEVVDREGDAATLYRITTCDGQSS</sequence>
<evidence type="ECO:0000256" key="1">
    <source>
        <dbReference type="SAM" id="Phobius"/>
    </source>
</evidence>
<reference evidence="2" key="2">
    <citation type="submission" date="2020-09" db="EMBL/GenBank/DDBJ databases">
        <authorList>
            <person name="Sun Q."/>
            <person name="Ohkuma M."/>
        </authorList>
    </citation>
    <scope>NUCLEOTIDE SEQUENCE</scope>
    <source>
        <strain evidence="2">JCM 3276</strain>
    </source>
</reference>
<gene>
    <name evidence="2" type="ORF">GCM10010171_12210</name>
</gene>
<keyword evidence="1" id="KW-0812">Transmembrane</keyword>
<evidence type="ECO:0000313" key="3">
    <source>
        <dbReference type="Proteomes" id="UP000660680"/>
    </source>
</evidence>
<name>A0A918G7L6_9PSEU</name>
<feature type="transmembrane region" description="Helical" evidence="1">
    <location>
        <begin position="409"/>
        <end position="427"/>
    </location>
</feature>
<dbReference type="Proteomes" id="UP000660680">
    <property type="component" value="Unassembled WGS sequence"/>
</dbReference>
<feature type="transmembrane region" description="Helical" evidence="1">
    <location>
        <begin position="303"/>
        <end position="321"/>
    </location>
</feature>